<evidence type="ECO:0000256" key="8">
    <source>
        <dbReference type="ARBA" id="ARBA00023098"/>
    </source>
</evidence>
<sequence length="335" mass="37641">MKLEFAPLNIPLRRRLQTAAVLQWVFSFIALAQCCLAGFVLLLLSDWWIVAVLYAGWLFLDWDTPVSGGRRWEWLRRCGLWGLYSDYFPLKLVKTVDLDLKKNYIFGFHPHGVLVAGAFGNFCTEATGFSALFPGLTPHLLMLPFWFRIPLFRDYIMCGGLVSSCKSSLSYLLSRNGGGNVAVIAVGGATEALDARPGALTLQVKNRKGFIKMALKHGAHLVPVFSFGENELYDQMENPSGSTLRHVQNRLQSIMGIALPMFHARGVFQYSFGLMPYRKPVHTIVGSPIPVQSKPNPSNEDIESLHQLYLQSLTQLFETHKSQYGYSPEQHLNIT</sequence>
<dbReference type="GO" id="GO:0019432">
    <property type="term" value="P:triglyceride biosynthetic process"/>
    <property type="evidence" value="ECO:0007669"/>
    <property type="project" value="TreeGrafter"/>
</dbReference>
<evidence type="ECO:0000256" key="4">
    <source>
        <dbReference type="ARBA" id="ARBA00022679"/>
    </source>
</evidence>
<evidence type="ECO:0000256" key="11">
    <source>
        <dbReference type="RuleBase" id="RU367023"/>
    </source>
</evidence>
<dbReference type="Pfam" id="PF03982">
    <property type="entry name" value="DAGAT"/>
    <property type="match status" value="1"/>
</dbReference>
<dbReference type="EMBL" id="OZ035841">
    <property type="protein sequence ID" value="CAL1591067.1"/>
    <property type="molecule type" value="Genomic_DNA"/>
</dbReference>
<keyword evidence="13" id="KW-1185">Reference proteome</keyword>
<dbReference type="CDD" id="cd07987">
    <property type="entry name" value="LPLAT_MGAT-like"/>
    <property type="match status" value="1"/>
</dbReference>
<reference evidence="12 13" key="1">
    <citation type="submission" date="2024-04" db="EMBL/GenBank/DDBJ databases">
        <authorList>
            <person name="Waldvogel A.-M."/>
            <person name="Schoenle A."/>
        </authorList>
    </citation>
    <scope>NUCLEOTIDE SEQUENCE [LARGE SCALE GENOMIC DNA]</scope>
</reference>
<accession>A0AAV2KSJ6</accession>
<comment type="similarity">
    <text evidence="2 11">Belongs to the diacylglycerol acyltransferase family.</text>
</comment>
<name>A0AAV2KSJ6_KNICA</name>
<evidence type="ECO:0000256" key="9">
    <source>
        <dbReference type="ARBA" id="ARBA00023136"/>
    </source>
</evidence>
<dbReference type="InterPro" id="IPR007130">
    <property type="entry name" value="DAGAT"/>
</dbReference>
<keyword evidence="6 11" id="KW-0256">Endoplasmic reticulum</keyword>
<keyword evidence="10" id="KW-0012">Acyltransferase</keyword>
<feature type="transmembrane region" description="Helical" evidence="11">
    <location>
        <begin position="21"/>
        <end position="41"/>
    </location>
</feature>
<dbReference type="PANTHER" id="PTHR12317:SF78">
    <property type="entry name" value="ACYLTRANSFERASE"/>
    <property type="match status" value="1"/>
</dbReference>
<keyword evidence="4 11" id="KW-0808">Transferase</keyword>
<keyword evidence="7 11" id="KW-1133">Transmembrane helix</keyword>
<evidence type="ECO:0000256" key="10">
    <source>
        <dbReference type="ARBA" id="ARBA00023315"/>
    </source>
</evidence>
<dbReference type="GO" id="GO:0004144">
    <property type="term" value="F:diacylglycerol O-acyltransferase activity"/>
    <property type="evidence" value="ECO:0007669"/>
    <property type="project" value="TreeGrafter"/>
</dbReference>
<evidence type="ECO:0000256" key="5">
    <source>
        <dbReference type="ARBA" id="ARBA00022692"/>
    </source>
</evidence>
<dbReference type="Proteomes" id="UP001497482">
    <property type="component" value="Chromosome 19"/>
</dbReference>
<protein>
    <recommendedName>
        <fullName evidence="11">Acyltransferase</fullName>
        <ecNumber evidence="11">2.3.1.-</ecNumber>
    </recommendedName>
</protein>
<keyword evidence="9 11" id="KW-0472">Membrane</keyword>
<keyword evidence="8" id="KW-0443">Lipid metabolism</keyword>
<proteinExistence type="inferred from homology"/>
<keyword evidence="3" id="KW-0444">Lipid biosynthesis</keyword>
<dbReference type="AlphaFoldDB" id="A0AAV2KSJ6"/>
<evidence type="ECO:0000313" key="13">
    <source>
        <dbReference type="Proteomes" id="UP001497482"/>
    </source>
</evidence>
<evidence type="ECO:0000256" key="1">
    <source>
        <dbReference type="ARBA" id="ARBA00004477"/>
    </source>
</evidence>
<organism evidence="12 13">
    <name type="scientific">Knipowitschia caucasica</name>
    <name type="common">Caucasian dwarf goby</name>
    <name type="synonym">Pomatoschistus caucasicus</name>
    <dbReference type="NCBI Taxonomy" id="637954"/>
    <lineage>
        <taxon>Eukaryota</taxon>
        <taxon>Metazoa</taxon>
        <taxon>Chordata</taxon>
        <taxon>Craniata</taxon>
        <taxon>Vertebrata</taxon>
        <taxon>Euteleostomi</taxon>
        <taxon>Actinopterygii</taxon>
        <taxon>Neopterygii</taxon>
        <taxon>Teleostei</taxon>
        <taxon>Neoteleostei</taxon>
        <taxon>Acanthomorphata</taxon>
        <taxon>Gobiaria</taxon>
        <taxon>Gobiiformes</taxon>
        <taxon>Gobioidei</taxon>
        <taxon>Gobiidae</taxon>
        <taxon>Gobiinae</taxon>
        <taxon>Knipowitschia</taxon>
    </lineage>
</organism>
<keyword evidence="5 11" id="KW-0812">Transmembrane</keyword>
<dbReference type="GO" id="GO:0005789">
    <property type="term" value="C:endoplasmic reticulum membrane"/>
    <property type="evidence" value="ECO:0007669"/>
    <property type="project" value="UniProtKB-SubCell"/>
</dbReference>
<comment type="subcellular location">
    <subcellularLocation>
        <location evidence="1 11">Endoplasmic reticulum membrane</location>
        <topology evidence="1 11">Multi-pass membrane protein</topology>
    </subcellularLocation>
</comment>
<evidence type="ECO:0000256" key="6">
    <source>
        <dbReference type="ARBA" id="ARBA00022824"/>
    </source>
</evidence>
<dbReference type="PANTHER" id="PTHR12317">
    <property type="entry name" value="DIACYLGLYCEROL O-ACYLTRANSFERASE"/>
    <property type="match status" value="1"/>
</dbReference>
<evidence type="ECO:0000256" key="7">
    <source>
        <dbReference type="ARBA" id="ARBA00022989"/>
    </source>
</evidence>
<feature type="transmembrane region" description="Helical" evidence="11">
    <location>
        <begin position="47"/>
        <end position="66"/>
    </location>
</feature>
<evidence type="ECO:0000313" key="12">
    <source>
        <dbReference type="EMBL" id="CAL1591067.1"/>
    </source>
</evidence>
<dbReference type="EC" id="2.3.1.-" evidence="11"/>
<evidence type="ECO:0000256" key="2">
    <source>
        <dbReference type="ARBA" id="ARBA00005420"/>
    </source>
</evidence>
<gene>
    <name evidence="12" type="ORF">KC01_LOCUS20482</name>
</gene>
<evidence type="ECO:0000256" key="3">
    <source>
        <dbReference type="ARBA" id="ARBA00022516"/>
    </source>
</evidence>